<reference evidence="1" key="1">
    <citation type="submission" date="2023-08" db="EMBL/GenBank/DDBJ databases">
        <authorList>
            <person name="Audoor S."/>
            <person name="Bilcke G."/>
        </authorList>
    </citation>
    <scope>NUCLEOTIDE SEQUENCE</scope>
</reference>
<proteinExistence type="predicted"/>
<dbReference type="Proteomes" id="UP001295423">
    <property type="component" value="Unassembled WGS sequence"/>
</dbReference>
<name>A0AAD2FK47_9STRA</name>
<gene>
    <name evidence="1" type="ORF">CYCCA115_LOCUS9981</name>
</gene>
<comment type="caution">
    <text evidence="1">The sequence shown here is derived from an EMBL/GenBank/DDBJ whole genome shotgun (WGS) entry which is preliminary data.</text>
</comment>
<evidence type="ECO:0000313" key="2">
    <source>
        <dbReference type="Proteomes" id="UP001295423"/>
    </source>
</evidence>
<sequence length="232" mass="26803">MAQNKILYSAKLDKNMRRSAYFETNKRSVKSNIMLKFVTQAMDIKLQCEADFTTTLEDPIKFLKRIEQFMKKSADAEYDSAVKIKAHAAIARTYTAAQDKFKDDIFEAVLTTGFLCNCNQTRTAPLMLDLQTNYCREVAYDPNTVSKAQDTFKIHMDVIKTCTKEKTNVIKVKVKEKERGNQRIYGKKAASYVCGNKDHIKDHMSPKCPDRLLPKIQWKNQDQYVDYGKKHS</sequence>
<protein>
    <submittedName>
        <fullName evidence="1">Uncharacterized protein</fullName>
    </submittedName>
</protein>
<accession>A0AAD2FK47</accession>
<dbReference type="EMBL" id="CAKOGP040001546">
    <property type="protein sequence ID" value="CAJ1945838.1"/>
    <property type="molecule type" value="Genomic_DNA"/>
</dbReference>
<organism evidence="1 2">
    <name type="scientific">Cylindrotheca closterium</name>
    <dbReference type="NCBI Taxonomy" id="2856"/>
    <lineage>
        <taxon>Eukaryota</taxon>
        <taxon>Sar</taxon>
        <taxon>Stramenopiles</taxon>
        <taxon>Ochrophyta</taxon>
        <taxon>Bacillariophyta</taxon>
        <taxon>Bacillariophyceae</taxon>
        <taxon>Bacillariophycidae</taxon>
        <taxon>Bacillariales</taxon>
        <taxon>Bacillariaceae</taxon>
        <taxon>Cylindrotheca</taxon>
    </lineage>
</organism>
<evidence type="ECO:0000313" key="1">
    <source>
        <dbReference type="EMBL" id="CAJ1945838.1"/>
    </source>
</evidence>
<dbReference type="AlphaFoldDB" id="A0AAD2FK47"/>
<keyword evidence="2" id="KW-1185">Reference proteome</keyword>